<dbReference type="Gene3D" id="3.90.1200.10">
    <property type="match status" value="1"/>
</dbReference>
<sequence length="338" mass="36430">MPADTPAESLTHNTLNGVTGGIWRTCREGRPAVLKLLAPPGRPGPTHWAGSTDPGHWNYWRREVEAYRSGLAATAYPGLAAPAPLAIDDRPDGTVALWLTDVPGRPGTTCSAADLGEVAGRLGAGHARWLADPGRTGTNRTPGWLARDWLRDYTLSRPVPEPVPWEHPVAVAAWPASLRAGLRRLWQRRHAVLAATDRLPRTLCHHDVWPMNLVFADTGPVLLDWSGVGPGPIGEDAANLVLDTFLDGLVDVALLDEVAAIVLDGYRAGLGRAVDPATVTRAVRLTGAAKYVWLAPLMLTRLGGPTGQTYDRRDEAEMMAGRRPVLELLVRWAATGLD</sequence>
<dbReference type="InterPro" id="IPR011009">
    <property type="entry name" value="Kinase-like_dom_sf"/>
</dbReference>
<dbReference type="Pfam" id="PF01636">
    <property type="entry name" value="APH"/>
    <property type="match status" value="1"/>
</dbReference>
<evidence type="ECO:0000259" key="1">
    <source>
        <dbReference type="Pfam" id="PF01636"/>
    </source>
</evidence>
<organism evidence="2 3">
    <name type="scientific">Micromonospora echinaurantiaca</name>
    <dbReference type="NCBI Taxonomy" id="47857"/>
    <lineage>
        <taxon>Bacteria</taxon>
        <taxon>Bacillati</taxon>
        <taxon>Actinomycetota</taxon>
        <taxon>Actinomycetes</taxon>
        <taxon>Micromonosporales</taxon>
        <taxon>Micromonosporaceae</taxon>
        <taxon>Micromonospora</taxon>
    </lineage>
</organism>
<dbReference type="AlphaFoldDB" id="A0A1C5HCI1"/>
<dbReference type="Proteomes" id="UP000198217">
    <property type="component" value="Chromosome I"/>
</dbReference>
<proteinExistence type="predicted"/>
<feature type="domain" description="Aminoglycoside phosphotransferase" evidence="1">
    <location>
        <begin position="77"/>
        <end position="247"/>
    </location>
</feature>
<keyword evidence="2" id="KW-0808">Transferase</keyword>
<gene>
    <name evidence="2" type="ORF">GA0070609_1354</name>
</gene>
<dbReference type="InterPro" id="IPR002575">
    <property type="entry name" value="Aminoglycoside_PTrfase"/>
</dbReference>
<keyword evidence="3" id="KW-1185">Reference proteome</keyword>
<evidence type="ECO:0000313" key="2">
    <source>
        <dbReference type="EMBL" id="SCG43714.1"/>
    </source>
</evidence>
<dbReference type="GO" id="GO:0016740">
    <property type="term" value="F:transferase activity"/>
    <property type="evidence" value="ECO:0007669"/>
    <property type="project" value="UniProtKB-KW"/>
</dbReference>
<evidence type="ECO:0000313" key="3">
    <source>
        <dbReference type="Proteomes" id="UP000198217"/>
    </source>
</evidence>
<dbReference type="EMBL" id="LT607750">
    <property type="protein sequence ID" value="SCG43714.1"/>
    <property type="molecule type" value="Genomic_DNA"/>
</dbReference>
<protein>
    <submittedName>
        <fullName evidence="2">Phosphotransferase enzyme family protein</fullName>
    </submittedName>
</protein>
<dbReference type="SUPFAM" id="SSF56112">
    <property type="entry name" value="Protein kinase-like (PK-like)"/>
    <property type="match status" value="1"/>
</dbReference>
<reference evidence="2 3" key="1">
    <citation type="submission" date="2016-06" db="EMBL/GenBank/DDBJ databases">
        <authorList>
            <person name="Kjaerup R.B."/>
            <person name="Dalgaard T.S."/>
            <person name="Juul-Madsen H.R."/>
        </authorList>
    </citation>
    <scope>NUCLEOTIDE SEQUENCE [LARGE SCALE GENOMIC DNA]</scope>
    <source>
        <strain evidence="2 3">DSM 43904</strain>
    </source>
</reference>
<name>A0A1C5HCI1_9ACTN</name>
<accession>A0A1C5HCI1</accession>